<keyword evidence="4" id="KW-1185">Reference proteome</keyword>
<feature type="signal peptide" evidence="1">
    <location>
        <begin position="1"/>
        <end position="22"/>
    </location>
</feature>
<keyword evidence="1" id="KW-0732">Signal</keyword>
<accession>A0ABV2L167</accession>
<dbReference type="InterPro" id="IPR012338">
    <property type="entry name" value="Beta-lactam/transpept-like"/>
</dbReference>
<evidence type="ECO:0000259" key="2">
    <source>
        <dbReference type="Pfam" id="PF00144"/>
    </source>
</evidence>
<dbReference type="InterPro" id="IPR050491">
    <property type="entry name" value="AmpC-like"/>
</dbReference>
<feature type="domain" description="Beta-lactamase-related" evidence="2">
    <location>
        <begin position="36"/>
        <end position="351"/>
    </location>
</feature>
<reference evidence="3 4" key="1">
    <citation type="submission" date="2024-06" db="EMBL/GenBank/DDBJ databases">
        <title>Genomic Encyclopedia of Type Strains, Phase IV (KMG-IV): sequencing the most valuable type-strain genomes for metagenomic binning, comparative biology and taxonomic classification.</title>
        <authorList>
            <person name="Goeker M."/>
        </authorList>
    </citation>
    <scope>NUCLEOTIDE SEQUENCE [LARGE SCALE GENOMIC DNA]</scope>
    <source>
        <strain evidence="3 4">DSM 21331</strain>
    </source>
</reference>
<evidence type="ECO:0000256" key="1">
    <source>
        <dbReference type="SAM" id="SignalP"/>
    </source>
</evidence>
<dbReference type="Gene3D" id="3.40.710.10">
    <property type="entry name" value="DD-peptidase/beta-lactamase superfamily"/>
    <property type="match status" value="1"/>
</dbReference>
<evidence type="ECO:0000313" key="4">
    <source>
        <dbReference type="Proteomes" id="UP001549145"/>
    </source>
</evidence>
<sequence length="465" mass="49402">MQTRRGLLLGTLALALVRPGTAAAEAEDDFAAQANALVQPYARAGIFSGAIAVVRDGRVLFRQAYGLADREWSLPNTPETRFRIASLTKQFTAAAILKLGEAGRLDLDDPAARHVAGLPATWTPITLRMLLGHTAGLPNVTALLDYPVIARTARSAMEVVARLYREDLLFPAGSAQEYSNTGYILLAAIIERITGEPFDEALRSLVLAPAGLTATVDADPDAIVPRRAAGYQRSAGVWRNAVPVVAAAALGAGGLVSTIDDLAAWDRALLSGRVLAPESLAAMFRDGGHGYGLGWYLGRAYGQRLWSHGGFLNGFASIKDTYPDLGLSIVVLGNTETTPAQTLARRLGALALAAPVETGIVVPAPVIDRYAGYYRVGPRAVVALSRSGDRLVAQGTGLARLELTPESDRVFVSDNGIRIALDIEPDGRSTGLLFDTPGSARAGPRIDARTARRITARRLAWQVPR</sequence>
<dbReference type="Pfam" id="PF00144">
    <property type="entry name" value="Beta-lactamase"/>
    <property type="match status" value="1"/>
</dbReference>
<name>A0ABV2L167_9HYPH</name>
<dbReference type="InterPro" id="IPR001466">
    <property type="entry name" value="Beta-lactam-related"/>
</dbReference>
<organism evidence="3 4">
    <name type="scientific">Methylobacterium goesingense</name>
    <dbReference type="NCBI Taxonomy" id="243690"/>
    <lineage>
        <taxon>Bacteria</taxon>
        <taxon>Pseudomonadati</taxon>
        <taxon>Pseudomonadota</taxon>
        <taxon>Alphaproteobacteria</taxon>
        <taxon>Hyphomicrobiales</taxon>
        <taxon>Methylobacteriaceae</taxon>
        <taxon>Methylobacterium</taxon>
    </lineage>
</organism>
<dbReference type="PANTHER" id="PTHR46825:SF9">
    <property type="entry name" value="BETA-LACTAMASE-RELATED DOMAIN-CONTAINING PROTEIN"/>
    <property type="match status" value="1"/>
</dbReference>
<protein>
    <submittedName>
        <fullName evidence="3">CubicO group peptidase (Beta-lactamase class C family)</fullName>
    </submittedName>
</protein>
<gene>
    <name evidence="3" type="ORF">ABID43_001102</name>
</gene>
<dbReference type="SUPFAM" id="SSF56601">
    <property type="entry name" value="beta-lactamase/transpeptidase-like"/>
    <property type="match status" value="1"/>
</dbReference>
<dbReference type="RefSeq" id="WP_238282930.1">
    <property type="nucleotide sequence ID" value="NZ_BPQL01000216.1"/>
</dbReference>
<evidence type="ECO:0000313" key="3">
    <source>
        <dbReference type="EMBL" id="MET3691577.1"/>
    </source>
</evidence>
<proteinExistence type="predicted"/>
<comment type="caution">
    <text evidence="3">The sequence shown here is derived from an EMBL/GenBank/DDBJ whole genome shotgun (WGS) entry which is preliminary data.</text>
</comment>
<dbReference type="EMBL" id="JBEPMM010000002">
    <property type="protein sequence ID" value="MET3691577.1"/>
    <property type="molecule type" value="Genomic_DNA"/>
</dbReference>
<dbReference type="PANTHER" id="PTHR46825">
    <property type="entry name" value="D-ALANYL-D-ALANINE-CARBOXYPEPTIDASE/ENDOPEPTIDASE AMPH"/>
    <property type="match status" value="1"/>
</dbReference>
<feature type="chain" id="PRO_5045924802" evidence="1">
    <location>
        <begin position="23"/>
        <end position="465"/>
    </location>
</feature>
<dbReference type="Proteomes" id="UP001549145">
    <property type="component" value="Unassembled WGS sequence"/>
</dbReference>